<feature type="compositionally biased region" description="Basic and acidic residues" evidence="1">
    <location>
        <begin position="44"/>
        <end position="57"/>
    </location>
</feature>
<reference evidence="2" key="2">
    <citation type="submission" date="2023-05" db="EMBL/GenBank/DDBJ databases">
        <authorList>
            <person name="Schelkunov M.I."/>
        </authorList>
    </citation>
    <scope>NUCLEOTIDE SEQUENCE</scope>
    <source>
        <strain evidence="2">Hsosn_3</strain>
        <tissue evidence="2">Leaf</tissue>
    </source>
</reference>
<proteinExistence type="predicted"/>
<feature type="region of interest" description="Disordered" evidence="1">
    <location>
        <begin position="16"/>
        <end position="111"/>
    </location>
</feature>
<comment type="caution">
    <text evidence="2">The sequence shown here is derived from an EMBL/GenBank/DDBJ whole genome shotgun (WGS) entry which is preliminary data.</text>
</comment>
<feature type="compositionally biased region" description="Basic and acidic residues" evidence="1">
    <location>
        <begin position="93"/>
        <end position="111"/>
    </location>
</feature>
<evidence type="ECO:0000313" key="3">
    <source>
        <dbReference type="Proteomes" id="UP001237642"/>
    </source>
</evidence>
<keyword evidence="3" id="KW-1185">Reference proteome</keyword>
<dbReference type="EMBL" id="JAUIZM010000014">
    <property type="protein sequence ID" value="KAK1352957.1"/>
    <property type="molecule type" value="Genomic_DNA"/>
</dbReference>
<name>A0AAD8GQ31_9APIA</name>
<dbReference type="AlphaFoldDB" id="A0AAD8GQ31"/>
<evidence type="ECO:0000256" key="1">
    <source>
        <dbReference type="SAM" id="MobiDB-lite"/>
    </source>
</evidence>
<evidence type="ECO:0000313" key="2">
    <source>
        <dbReference type="EMBL" id="KAK1352957.1"/>
    </source>
</evidence>
<reference evidence="2" key="1">
    <citation type="submission" date="2023-02" db="EMBL/GenBank/DDBJ databases">
        <title>Genome of toxic invasive species Heracleum sosnowskyi carries increased number of genes despite the absence of recent whole-genome duplications.</title>
        <authorList>
            <person name="Schelkunov M."/>
            <person name="Shtratnikova V."/>
            <person name="Makarenko M."/>
            <person name="Klepikova A."/>
            <person name="Omelchenko D."/>
            <person name="Novikova G."/>
            <person name="Obukhova E."/>
            <person name="Bogdanov V."/>
            <person name="Penin A."/>
            <person name="Logacheva M."/>
        </authorList>
    </citation>
    <scope>NUCLEOTIDE SEQUENCE</scope>
    <source>
        <strain evidence="2">Hsosn_3</strain>
        <tissue evidence="2">Leaf</tissue>
    </source>
</reference>
<sequence>MNLNDWSTLILNFNNVSSDSKENAEDSCGSLNTGRNIKRKRDMPRKSEPMVTNEKHIVSIPGTIFSKQAPDGSRGRRGQQSTTPGKSFVDPEDDRKDKPKGRDPISRIVVD</sequence>
<accession>A0AAD8GQ31</accession>
<organism evidence="2 3">
    <name type="scientific">Heracleum sosnowskyi</name>
    <dbReference type="NCBI Taxonomy" id="360622"/>
    <lineage>
        <taxon>Eukaryota</taxon>
        <taxon>Viridiplantae</taxon>
        <taxon>Streptophyta</taxon>
        <taxon>Embryophyta</taxon>
        <taxon>Tracheophyta</taxon>
        <taxon>Spermatophyta</taxon>
        <taxon>Magnoliopsida</taxon>
        <taxon>eudicotyledons</taxon>
        <taxon>Gunneridae</taxon>
        <taxon>Pentapetalae</taxon>
        <taxon>asterids</taxon>
        <taxon>campanulids</taxon>
        <taxon>Apiales</taxon>
        <taxon>Apiaceae</taxon>
        <taxon>Apioideae</taxon>
        <taxon>apioid superclade</taxon>
        <taxon>Tordylieae</taxon>
        <taxon>Tordyliinae</taxon>
        <taxon>Heracleum</taxon>
    </lineage>
</organism>
<protein>
    <submittedName>
        <fullName evidence="2">Uncharacterized protein</fullName>
    </submittedName>
</protein>
<gene>
    <name evidence="2" type="ORF">POM88_052795</name>
</gene>
<dbReference type="Proteomes" id="UP001237642">
    <property type="component" value="Unassembled WGS sequence"/>
</dbReference>